<feature type="chain" id="PRO_5007824247" evidence="1">
    <location>
        <begin position="30"/>
        <end position="111"/>
    </location>
</feature>
<feature type="signal peptide" evidence="1">
    <location>
        <begin position="1"/>
        <end position="29"/>
    </location>
</feature>
<feature type="non-terminal residue" evidence="2">
    <location>
        <position position="1"/>
    </location>
</feature>
<sequence length="111" mass="12611">TFLAYPVNIMKCVLLSLVTLFLVAALAYSYPTELTQQQLDETLWDQPAGKKTGQHLVRLKRSHSCRGYDPKPEDDKSFCNSFCLTRGYQSSRCVGLTCRCYDNFGHSVDYS</sequence>
<evidence type="ECO:0000256" key="1">
    <source>
        <dbReference type="SAM" id="SignalP"/>
    </source>
</evidence>
<dbReference type="EMBL" id="GEMB01001046">
    <property type="protein sequence ID" value="JAS02101.1"/>
    <property type="molecule type" value="Transcribed_RNA"/>
</dbReference>
<keyword evidence="1" id="KW-0732">Signal</keyword>
<accession>A0A161MD17</accession>
<proteinExistence type="predicted"/>
<reference evidence="2" key="1">
    <citation type="submission" date="2016-04" db="EMBL/GenBank/DDBJ databases">
        <authorList>
            <person name="Calderon-Fernandez G.M.Sr."/>
        </authorList>
    </citation>
    <scope>NUCLEOTIDE SEQUENCE</scope>
    <source>
        <strain evidence="2">Int1</strain>
        <tissue evidence="2">Integument</tissue>
    </source>
</reference>
<evidence type="ECO:0000313" key="2">
    <source>
        <dbReference type="EMBL" id="JAS02101.1"/>
    </source>
</evidence>
<protein>
    <submittedName>
        <fullName evidence="2">Defensin 1</fullName>
    </submittedName>
</protein>
<dbReference type="AlphaFoldDB" id="A0A161MD17"/>
<organism evidence="2">
    <name type="scientific">Triatoma infestans</name>
    <name type="common">Assassin bug</name>
    <dbReference type="NCBI Taxonomy" id="30076"/>
    <lineage>
        <taxon>Eukaryota</taxon>
        <taxon>Metazoa</taxon>
        <taxon>Ecdysozoa</taxon>
        <taxon>Arthropoda</taxon>
        <taxon>Hexapoda</taxon>
        <taxon>Insecta</taxon>
        <taxon>Pterygota</taxon>
        <taxon>Neoptera</taxon>
        <taxon>Paraneoptera</taxon>
        <taxon>Hemiptera</taxon>
        <taxon>Heteroptera</taxon>
        <taxon>Panheteroptera</taxon>
        <taxon>Cimicomorpha</taxon>
        <taxon>Reduviidae</taxon>
        <taxon>Triatominae</taxon>
        <taxon>Triatoma</taxon>
    </lineage>
</organism>
<name>A0A161MD17_TRIIF</name>
<reference evidence="2" key="2">
    <citation type="journal article" date="2017" name="J. Med. Entomol.">
        <title>Transcriptome Analysis of the Triatoma infestans (Hemiptera: Reduviidae) Integument.</title>
        <authorList>
            <person name="Calderon-Fernandez G.M."/>
            <person name="Moriconi D.E."/>
            <person name="Dulbecco A.B."/>
            <person name="Juarez M.P."/>
        </authorList>
    </citation>
    <scope>NUCLEOTIDE SEQUENCE</scope>
    <source>
        <strain evidence="2">Int1</strain>
        <tissue evidence="2">Integument</tissue>
    </source>
</reference>